<evidence type="ECO:0000313" key="4">
    <source>
        <dbReference type="Proteomes" id="UP000006158"/>
    </source>
</evidence>
<sequence>MTMATFPYSLRRLILAGGFVVAAAAAPAITVFAVPDSAMPTAACPGGEEEDLYTGVCVPHTVPNSGGSFSPIPGNPNLPAVNLPGGGGSIPCTGNNTGQCIGLAEEAQSQAPAVTPESSVGSSPTVHGSIG</sequence>
<dbReference type="EMBL" id="CP001663">
    <property type="protein sequence ID" value="AFP42163.1"/>
    <property type="molecule type" value="Genomic_DNA"/>
</dbReference>
<dbReference type="Proteomes" id="UP000006158">
    <property type="component" value="Chromosome"/>
</dbReference>
<dbReference type="AlphaFoldDB" id="I7FTF7"/>
<organism evidence="3 4">
    <name type="scientific">Mycolicibacterium smegmatis (strain ATCC 700084 / mc(2)155)</name>
    <name type="common">Mycobacterium smegmatis</name>
    <dbReference type="NCBI Taxonomy" id="246196"/>
    <lineage>
        <taxon>Bacteria</taxon>
        <taxon>Bacillati</taxon>
        <taxon>Actinomycetota</taxon>
        <taxon>Actinomycetes</taxon>
        <taxon>Mycobacteriales</taxon>
        <taxon>Mycobacteriaceae</taxon>
        <taxon>Mycolicibacterium</taxon>
    </lineage>
</organism>
<protein>
    <recommendedName>
        <fullName evidence="5">Intersectin-EH binding protein Ibp1</fullName>
    </recommendedName>
</protein>
<dbReference type="PATRIC" id="fig|246196.56.peg.5853"/>
<name>I7FTF7_MYCS2</name>
<gene>
    <name evidence="3" type="ordered locus">MSMEI_5729</name>
</gene>
<evidence type="ECO:0000256" key="1">
    <source>
        <dbReference type="SAM" id="MobiDB-lite"/>
    </source>
</evidence>
<evidence type="ECO:0000313" key="3">
    <source>
        <dbReference type="EMBL" id="AFP42163.1"/>
    </source>
</evidence>
<accession>I7FTF7</accession>
<reference evidence="3 4" key="1">
    <citation type="journal article" date="2007" name="Genome Biol.">
        <title>Interrupted coding sequences in Mycobacterium smegmatis: authentic mutations or sequencing errors?</title>
        <authorList>
            <person name="Deshayes C."/>
            <person name="Perrodou E."/>
            <person name="Gallien S."/>
            <person name="Euphrasie D."/>
            <person name="Schaeffer C."/>
            <person name="Van-Dorsselaer A."/>
            <person name="Poch O."/>
            <person name="Lecompte O."/>
            <person name="Reyrat J.M."/>
        </authorList>
    </citation>
    <scope>NUCLEOTIDE SEQUENCE [LARGE SCALE GENOMIC DNA]</scope>
    <source>
        <strain evidence="4">ATCC 700084 / mc(2)155</strain>
    </source>
</reference>
<feature type="region of interest" description="Disordered" evidence="1">
    <location>
        <begin position="107"/>
        <end position="131"/>
    </location>
</feature>
<proteinExistence type="predicted"/>
<feature type="chain" id="PRO_5003709347" description="Intersectin-EH binding protein Ibp1" evidence="2">
    <location>
        <begin position="34"/>
        <end position="131"/>
    </location>
</feature>
<feature type="signal peptide" evidence="2">
    <location>
        <begin position="1"/>
        <end position="33"/>
    </location>
</feature>
<dbReference type="KEGG" id="msg:MSMEI_5729"/>
<reference evidence="3 4" key="2">
    <citation type="journal article" date="2009" name="Genome Res.">
        <title>Ortho-proteogenomics: multiple proteomes investigation through orthology and a new MS-based protocol.</title>
        <authorList>
            <person name="Gallien S."/>
            <person name="Perrodou E."/>
            <person name="Carapito C."/>
            <person name="Deshayes C."/>
            <person name="Reyrat J.M."/>
            <person name="Van Dorsselaer A."/>
            <person name="Poch O."/>
            <person name="Schaeffer C."/>
            <person name="Lecompte O."/>
        </authorList>
    </citation>
    <scope>NUCLEOTIDE SEQUENCE [LARGE SCALE GENOMIC DNA]</scope>
    <source>
        <strain evidence="4">ATCC 700084 / mc(2)155</strain>
    </source>
</reference>
<evidence type="ECO:0000256" key="2">
    <source>
        <dbReference type="SAM" id="SignalP"/>
    </source>
</evidence>
<evidence type="ECO:0008006" key="5">
    <source>
        <dbReference type="Google" id="ProtNLM"/>
    </source>
</evidence>
<keyword evidence="2" id="KW-0732">Signal</keyword>